<evidence type="ECO:0000256" key="6">
    <source>
        <dbReference type="SAM" id="Phobius"/>
    </source>
</evidence>
<feature type="transmembrane region" description="Helical" evidence="6">
    <location>
        <begin position="157"/>
        <end position="176"/>
    </location>
</feature>
<dbReference type="EMBL" id="JBEFKJ010000009">
    <property type="protein sequence ID" value="KAL2044486.1"/>
    <property type="molecule type" value="Genomic_DNA"/>
</dbReference>
<sequence>MAAPSASASSPQVQAEIAMLLNGPAGKPPSGVVPEFQHPPNLDAVFIATTTLCATVAFLAVTIRLYTKQYLMRSRAYEDYVIVSALIGEISFIVTSTYILKSGGGIHMWDLRLKDFFRVLYWLNISSMIYGIVIFLIKLSILLQYIGIFVPTRKGNMALFVAIHIVIWSLFIFYLANTIFEIVLCQPREKIWNLLITSGHCFDINAPPMATGVFNIISDFAILVLPIAPIWKLQMAVRKKTMIAAIFATGIVHTYSPHLVPSACATSVLRTVYTWKIVQNSDVSYNIFRMGLWTVAEMATGILVSCLPVMPRFFQHFGLKISSTLSHGSKSLSKRGQESVSNNVTSQRRFPLWYKRSGNMSGTGGSDTLVGEHDTQAEGQREYIMLENFEMPKLRNKELPELPDVLAYGRGTRREDIETGMFAA</sequence>
<dbReference type="PANTHER" id="PTHR33048:SF160">
    <property type="entry name" value="SAT4 FAMILY MEMBRANE PROTEIN"/>
    <property type="match status" value="1"/>
</dbReference>
<evidence type="ECO:0000256" key="3">
    <source>
        <dbReference type="ARBA" id="ARBA00022989"/>
    </source>
</evidence>
<evidence type="ECO:0000256" key="1">
    <source>
        <dbReference type="ARBA" id="ARBA00004141"/>
    </source>
</evidence>
<keyword evidence="3 6" id="KW-1133">Transmembrane helix</keyword>
<evidence type="ECO:0000256" key="2">
    <source>
        <dbReference type="ARBA" id="ARBA00022692"/>
    </source>
</evidence>
<feature type="transmembrane region" description="Helical" evidence="6">
    <location>
        <begin position="44"/>
        <end position="67"/>
    </location>
</feature>
<keyword evidence="9" id="KW-1185">Reference proteome</keyword>
<proteinExistence type="inferred from homology"/>
<feature type="transmembrane region" description="Helical" evidence="6">
    <location>
        <begin position="290"/>
        <end position="310"/>
    </location>
</feature>
<comment type="similarity">
    <text evidence="5">Belongs to the SAT4 family.</text>
</comment>
<keyword evidence="4 6" id="KW-0472">Membrane</keyword>
<reference evidence="8 9" key="1">
    <citation type="submission" date="2024-09" db="EMBL/GenBank/DDBJ databases">
        <title>Rethinking Asexuality: The Enigmatic Case of Functional Sexual Genes in Lepraria (Stereocaulaceae).</title>
        <authorList>
            <person name="Doellman M."/>
            <person name="Sun Y."/>
            <person name="Barcenas-Pena A."/>
            <person name="Lumbsch H.T."/>
            <person name="Grewe F."/>
        </authorList>
    </citation>
    <scope>NUCLEOTIDE SEQUENCE [LARGE SCALE GENOMIC DNA]</scope>
    <source>
        <strain evidence="8 9">Mercado 3170</strain>
    </source>
</reference>
<protein>
    <recommendedName>
        <fullName evidence="7">Rhodopsin domain-containing protein</fullName>
    </recommendedName>
</protein>
<evidence type="ECO:0000313" key="8">
    <source>
        <dbReference type="EMBL" id="KAL2044486.1"/>
    </source>
</evidence>
<name>A0ABR4AG45_9LECA</name>
<evidence type="ECO:0000256" key="4">
    <source>
        <dbReference type="ARBA" id="ARBA00023136"/>
    </source>
</evidence>
<gene>
    <name evidence="8" type="ORF">N7G274_003191</name>
</gene>
<keyword evidence="2 6" id="KW-0812">Transmembrane</keyword>
<comment type="caution">
    <text evidence="8">The sequence shown here is derived from an EMBL/GenBank/DDBJ whole genome shotgun (WGS) entry which is preliminary data.</text>
</comment>
<dbReference type="PANTHER" id="PTHR33048">
    <property type="entry name" value="PTH11-LIKE INTEGRAL MEMBRANE PROTEIN (AFU_ORTHOLOGUE AFUA_5G11245)"/>
    <property type="match status" value="1"/>
</dbReference>
<feature type="transmembrane region" description="Helical" evidence="6">
    <location>
        <begin position="79"/>
        <end position="100"/>
    </location>
</feature>
<dbReference type="Pfam" id="PF20684">
    <property type="entry name" value="Fung_rhodopsin"/>
    <property type="match status" value="1"/>
</dbReference>
<evidence type="ECO:0000256" key="5">
    <source>
        <dbReference type="ARBA" id="ARBA00038359"/>
    </source>
</evidence>
<feature type="transmembrane region" description="Helical" evidence="6">
    <location>
        <begin position="212"/>
        <end position="231"/>
    </location>
</feature>
<dbReference type="Proteomes" id="UP001590950">
    <property type="component" value="Unassembled WGS sequence"/>
</dbReference>
<dbReference type="InterPro" id="IPR052337">
    <property type="entry name" value="SAT4-like"/>
</dbReference>
<evidence type="ECO:0000259" key="7">
    <source>
        <dbReference type="Pfam" id="PF20684"/>
    </source>
</evidence>
<dbReference type="InterPro" id="IPR049326">
    <property type="entry name" value="Rhodopsin_dom_fungi"/>
</dbReference>
<evidence type="ECO:0000313" key="9">
    <source>
        <dbReference type="Proteomes" id="UP001590950"/>
    </source>
</evidence>
<comment type="subcellular location">
    <subcellularLocation>
        <location evidence="1">Membrane</location>
        <topology evidence="1">Multi-pass membrane protein</topology>
    </subcellularLocation>
</comment>
<feature type="transmembrane region" description="Helical" evidence="6">
    <location>
        <begin position="243"/>
        <end position="260"/>
    </location>
</feature>
<organism evidence="8 9">
    <name type="scientific">Stereocaulon virgatum</name>
    <dbReference type="NCBI Taxonomy" id="373712"/>
    <lineage>
        <taxon>Eukaryota</taxon>
        <taxon>Fungi</taxon>
        <taxon>Dikarya</taxon>
        <taxon>Ascomycota</taxon>
        <taxon>Pezizomycotina</taxon>
        <taxon>Lecanoromycetes</taxon>
        <taxon>OSLEUM clade</taxon>
        <taxon>Lecanoromycetidae</taxon>
        <taxon>Lecanorales</taxon>
        <taxon>Lecanorineae</taxon>
        <taxon>Stereocaulaceae</taxon>
        <taxon>Stereocaulon</taxon>
    </lineage>
</organism>
<feature type="domain" description="Rhodopsin" evidence="7">
    <location>
        <begin position="63"/>
        <end position="315"/>
    </location>
</feature>
<feature type="transmembrane region" description="Helical" evidence="6">
    <location>
        <begin position="120"/>
        <end position="145"/>
    </location>
</feature>
<accession>A0ABR4AG45</accession>